<dbReference type="AlphaFoldDB" id="A0A761L1E9"/>
<dbReference type="NCBIfam" id="TIGR02675">
    <property type="entry name" value="tape_meas_nterm"/>
    <property type="match status" value="1"/>
</dbReference>
<accession>A0A761L1E9</accession>
<feature type="domain" description="Tape measure protein N-terminal" evidence="2">
    <location>
        <begin position="133"/>
        <end position="298"/>
    </location>
</feature>
<dbReference type="PANTHER" id="PTHR38812:SF2">
    <property type="entry name" value="MU-LIKE PROPHAGE FLUMU PROTEIN GP42"/>
    <property type="match status" value="1"/>
</dbReference>
<feature type="compositionally biased region" description="Basic residues" evidence="1">
    <location>
        <begin position="485"/>
        <end position="497"/>
    </location>
</feature>
<dbReference type="Pfam" id="PF20155">
    <property type="entry name" value="TMP_3"/>
    <property type="match status" value="1"/>
</dbReference>
<dbReference type="InterPro" id="IPR053058">
    <property type="entry name" value="Mulikevirus_tape_measure"/>
</dbReference>
<proteinExistence type="predicted"/>
<dbReference type="PANTHER" id="PTHR38812">
    <property type="entry name" value="MU-LIKE PROPHAGE FLUMU PROTEIN GP42"/>
    <property type="match status" value="1"/>
</dbReference>
<organism evidence="3">
    <name type="scientific">Salmonella enterica</name>
    <name type="common">Salmonella choleraesuis</name>
    <dbReference type="NCBI Taxonomy" id="28901"/>
    <lineage>
        <taxon>Bacteria</taxon>
        <taxon>Pseudomonadati</taxon>
        <taxon>Pseudomonadota</taxon>
        <taxon>Gammaproteobacteria</taxon>
        <taxon>Enterobacterales</taxon>
        <taxon>Enterobacteriaceae</taxon>
        <taxon>Salmonella</taxon>
    </lineage>
</organism>
<evidence type="ECO:0000259" key="2">
    <source>
        <dbReference type="Pfam" id="PF20155"/>
    </source>
</evidence>
<dbReference type="InterPro" id="IPR013491">
    <property type="entry name" value="Tape_meas_N"/>
</dbReference>
<comment type="caution">
    <text evidence="3">The sequence shown here is derived from an EMBL/GenBank/DDBJ whole genome shotgun (WGS) entry which is preliminary data.</text>
</comment>
<protein>
    <submittedName>
        <fullName evidence="3">Tape measure protein</fullName>
    </submittedName>
</protein>
<reference evidence="3" key="1">
    <citation type="journal article" date="2018" name="Genome Biol.">
        <title>SKESA: strategic k-mer extension for scrupulous assemblies.</title>
        <authorList>
            <person name="Souvorov A."/>
            <person name="Agarwala R."/>
            <person name="Lipman D.J."/>
        </authorList>
    </citation>
    <scope>NUCLEOTIDE SEQUENCE</scope>
    <source>
        <strain evidence="3">MA.S/20050497</strain>
    </source>
</reference>
<sequence>MAGKQLKASIIVDLLGNVSQQARLWSQSLSNMGHRGGLALRGMGSGVRGLGDGLGRLGQQSTRSVGLLHTGLRKAASGFDALEARAGAAYGGVSRLYALMAGGAAIYGMNKWFIDPASRFENYTIGLSSQYKGDQKRVKETLAWAVKNAKDSTWGLDGVMKEYTSSMGFGMSDHQTRQFITMLQDQGAYRGWDLSAAQGASMQLKQMYARQSIQAADANILTGYGINVYQVLAEMLGRDVKQVRQDGEKGKLGPKSIALLFQALREQAKGAQKNAMNSWTGLTAQMGDTWEDFSRRVMDKGPFKVLKGQLRGFLDTYDAADKSGLLDQYATTAAGAFTGLFDRARQGVALFNQGLGKVNATLQQLRDAGFGDVLDKIANGAMTAGKAIIALYVAQKALRIGGAIGGAILRPAWRIGTAPVRYPYRAYRWLRNRKNPAPPGGAVPPLEPFAFPGMGFPSQMNVFVTNWPSGLGGSGGDIYSTADGKRKRGPGKGRGRGVKVTPAALPAAVKPGVLQRLWRGATGWIGHIPGMGKAGAVGGRILSGISGAARSGLGKVAGLFGGLAGSGLGRALGFGGRLLGRLGGPAMAALSVAPILMDETASSREKSGAVGSVAGGTLGGVIGSLAGPIGTVAGMALGSYLGENLGGWLDGVISKWRGDDAKAQQQPKAEAAVRLIAPEGWGMQSAEVKESGLGLGVDFYTGDNFVSY</sequence>
<dbReference type="EMBL" id="DAAXYS010000077">
    <property type="protein sequence ID" value="HAG3149562.1"/>
    <property type="molecule type" value="Genomic_DNA"/>
</dbReference>
<reference evidence="3" key="2">
    <citation type="submission" date="2020-02" db="EMBL/GenBank/DDBJ databases">
        <authorList>
            <consortium name="NCBI Pathogen Detection Project"/>
        </authorList>
    </citation>
    <scope>NUCLEOTIDE SEQUENCE</scope>
    <source>
        <strain evidence="3">MA.S/20050497</strain>
    </source>
</reference>
<feature type="region of interest" description="Disordered" evidence="1">
    <location>
        <begin position="478"/>
        <end position="498"/>
    </location>
</feature>
<evidence type="ECO:0000313" key="3">
    <source>
        <dbReference type="EMBL" id="HAG3149562.1"/>
    </source>
</evidence>
<name>A0A761L1E9_SALER</name>
<evidence type="ECO:0000256" key="1">
    <source>
        <dbReference type="SAM" id="MobiDB-lite"/>
    </source>
</evidence>
<gene>
    <name evidence="3" type="ORF">G8Z18_004277</name>
</gene>